<dbReference type="Gene3D" id="3.40.640.10">
    <property type="entry name" value="Type I PLP-dependent aspartate aminotransferase-like (Major domain)"/>
    <property type="match status" value="1"/>
</dbReference>
<keyword evidence="3 5" id="KW-0808">Transferase</keyword>
<evidence type="ECO:0000256" key="1">
    <source>
        <dbReference type="ARBA" id="ARBA00001933"/>
    </source>
</evidence>
<comment type="caution">
    <text evidence="5">The sequence shown here is derived from an EMBL/GenBank/DDBJ whole genome shotgun (WGS) entry which is preliminary data.</text>
</comment>
<dbReference type="PANTHER" id="PTHR43144">
    <property type="entry name" value="AMINOTRANSFERASE"/>
    <property type="match status" value="1"/>
</dbReference>
<feature type="non-terminal residue" evidence="5">
    <location>
        <position position="78"/>
    </location>
</feature>
<dbReference type="AlphaFoldDB" id="A0A392MNH2"/>
<gene>
    <name evidence="5" type="ORF">A2U01_0009979</name>
</gene>
<name>A0A392MNH2_9FABA</name>
<evidence type="ECO:0000313" key="5">
    <source>
        <dbReference type="EMBL" id="MCH89086.1"/>
    </source>
</evidence>
<dbReference type="InterPro" id="IPR015424">
    <property type="entry name" value="PyrdxlP-dep_Trfase"/>
</dbReference>
<reference evidence="5 6" key="1">
    <citation type="journal article" date="2018" name="Front. Plant Sci.">
        <title>Red Clover (Trifolium pratense) and Zigzag Clover (T. medium) - A Picture of Genomic Similarities and Differences.</title>
        <authorList>
            <person name="Dluhosova J."/>
            <person name="Istvanek J."/>
            <person name="Nedelnik J."/>
            <person name="Repkova J."/>
        </authorList>
    </citation>
    <scope>NUCLEOTIDE SEQUENCE [LARGE SCALE GENOMIC DNA]</scope>
    <source>
        <strain evidence="6">cv. 10/8</strain>
        <tissue evidence="5">Leaf</tissue>
    </source>
</reference>
<keyword evidence="2 5" id="KW-0032">Aminotransferase</keyword>
<keyword evidence="4" id="KW-0663">Pyridoxal phosphate</keyword>
<dbReference type="EMBL" id="LXQA010015435">
    <property type="protein sequence ID" value="MCH89086.1"/>
    <property type="molecule type" value="Genomic_DNA"/>
</dbReference>
<proteinExistence type="predicted"/>
<dbReference type="InterPro" id="IPR015421">
    <property type="entry name" value="PyrdxlP-dep_Trfase_major"/>
</dbReference>
<evidence type="ECO:0000256" key="2">
    <source>
        <dbReference type="ARBA" id="ARBA00022576"/>
    </source>
</evidence>
<keyword evidence="6" id="KW-1185">Reference proteome</keyword>
<comment type="cofactor">
    <cofactor evidence="1">
        <name>pyridoxal 5'-phosphate</name>
        <dbReference type="ChEBI" id="CHEBI:597326"/>
    </cofactor>
</comment>
<organism evidence="5 6">
    <name type="scientific">Trifolium medium</name>
    <dbReference type="NCBI Taxonomy" id="97028"/>
    <lineage>
        <taxon>Eukaryota</taxon>
        <taxon>Viridiplantae</taxon>
        <taxon>Streptophyta</taxon>
        <taxon>Embryophyta</taxon>
        <taxon>Tracheophyta</taxon>
        <taxon>Spermatophyta</taxon>
        <taxon>Magnoliopsida</taxon>
        <taxon>eudicotyledons</taxon>
        <taxon>Gunneridae</taxon>
        <taxon>Pentapetalae</taxon>
        <taxon>rosids</taxon>
        <taxon>fabids</taxon>
        <taxon>Fabales</taxon>
        <taxon>Fabaceae</taxon>
        <taxon>Papilionoideae</taxon>
        <taxon>50 kb inversion clade</taxon>
        <taxon>NPAAA clade</taxon>
        <taxon>Hologalegina</taxon>
        <taxon>IRL clade</taxon>
        <taxon>Trifolieae</taxon>
        <taxon>Trifolium</taxon>
    </lineage>
</organism>
<dbReference type="SUPFAM" id="SSF53383">
    <property type="entry name" value="PLP-dependent transferases"/>
    <property type="match status" value="1"/>
</dbReference>
<dbReference type="InterPro" id="IPR019942">
    <property type="entry name" value="DapL/ALD1"/>
</dbReference>
<sequence length="78" mass="8690">MEFFYFVRGLSTAEGYKGYGPEQGEKALRKAIADEVYKDLDIKPSEVFVSDGAQCDISRLQLLMGPNLKIAVQDPSFP</sequence>
<protein>
    <submittedName>
        <fullName evidence="5">Aminotransferase ALD1-like</fullName>
    </submittedName>
</protein>
<evidence type="ECO:0000256" key="4">
    <source>
        <dbReference type="ARBA" id="ARBA00022898"/>
    </source>
</evidence>
<evidence type="ECO:0000256" key="3">
    <source>
        <dbReference type="ARBA" id="ARBA00022679"/>
    </source>
</evidence>
<accession>A0A392MNH2</accession>
<evidence type="ECO:0000313" key="6">
    <source>
        <dbReference type="Proteomes" id="UP000265520"/>
    </source>
</evidence>
<dbReference type="GO" id="GO:0008483">
    <property type="term" value="F:transaminase activity"/>
    <property type="evidence" value="ECO:0007669"/>
    <property type="project" value="UniProtKB-KW"/>
</dbReference>
<dbReference type="Proteomes" id="UP000265520">
    <property type="component" value="Unassembled WGS sequence"/>
</dbReference>